<feature type="region of interest" description="Disordered" evidence="1">
    <location>
        <begin position="69"/>
        <end position="106"/>
    </location>
</feature>
<dbReference type="Proteomes" id="UP000266841">
    <property type="component" value="Unassembled WGS sequence"/>
</dbReference>
<accession>K0S9C5</accession>
<name>K0S9C5_THAOC</name>
<dbReference type="AlphaFoldDB" id="K0S9C5"/>
<dbReference type="EMBL" id="AGNL01027931">
    <property type="protein sequence ID" value="EJK57526.1"/>
    <property type="molecule type" value="Genomic_DNA"/>
</dbReference>
<feature type="compositionally biased region" description="Polar residues" evidence="1">
    <location>
        <begin position="85"/>
        <end position="106"/>
    </location>
</feature>
<gene>
    <name evidence="2" type="ORF">THAOC_22419</name>
</gene>
<protein>
    <submittedName>
        <fullName evidence="2">Uncharacterized protein</fullName>
    </submittedName>
</protein>
<sequence>MEEKSWGARSYVSDLVKLRVVKKKGHPFAHYVRFALVPEQPQGVQTAGLLARYFSAGAIPLHTGTVGKVGTTQPGWRGLAGTRRSAGTTEDWTSWTRTPTNPTLVSTAPARSFWHRPGHLAGPRECKGVSVGPALAAVGEDRDRSPG</sequence>
<proteinExistence type="predicted"/>
<keyword evidence="3" id="KW-1185">Reference proteome</keyword>
<organism evidence="2 3">
    <name type="scientific">Thalassiosira oceanica</name>
    <name type="common">Marine diatom</name>
    <dbReference type="NCBI Taxonomy" id="159749"/>
    <lineage>
        <taxon>Eukaryota</taxon>
        <taxon>Sar</taxon>
        <taxon>Stramenopiles</taxon>
        <taxon>Ochrophyta</taxon>
        <taxon>Bacillariophyta</taxon>
        <taxon>Coscinodiscophyceae</taxon>
        <taxon>Thalassiosirophycidae</taxon>
        <taxon>Thalassiosirales</taxon>
        <taxon>Thalassiosiraceae</taxon>
        <taxon>Thalassiosira</taxon>
    </lineage>
</organism>
<reference evidence="2 3" key="1">
    <citation type="journal article" date="2012" name="Genome Biol.">
        <title>Genome and low-iron response of an oceanic diatom adapted to chronic iron limitation.</title>
        <authorList>
            <person name="Lommer M."/>
            <person name="Specht M."/>
            <person name="Roy A.S."/>
            <person name="Kraemer L."/>
            <person name="Andreson R."/>
            <person name="Gutowska M.A."/>
            <person name="Wolf J."/>
            <person name="Bergner S.V."/>
            <person name="Schilhabel M.B."/>
            <person name="Klostermeier U.C."/>
            <person name="Beiko R.G."/>
            <person name="Rosenstiel P."/>
            <person name="Hippler M."/>
            <person name="Laroche J."/>
        </authorList>
    </citation>
    <scope>NUCLEOTIDE SEQUENCE [LARGE SCALE GENOMIC DNA]</scope>
    <source>
        <strain evidence="2 3">CCMP1005</strain>
    </source>
</reference>
<evidence type="ECO:0000256" key="1">
    <source>
        <dbReference type="SAM" id="MobiDB-lite"/>
    </source>
</evidence>
<evidence type="ECO:0000313" key="3">
    <source>
        <dbReference type="Proteomes" id="UP000266841"/>
    </source>
</evidence>
<evidence type="ECO:0000313" key="2">
    <source>
        <dbReference type="EMBL" id="EJK57526.1"/>
    </source>
</evidence>
<comment type="caution">
    <text evidence="2">The sequence shown here is derived from an EMBL/GenBank/DDBJ whole genome shotgun (WGS) entry which is preliminary data.</text>
</comment>